<evidence type="ECO:0000313" key="6">
    <source>
        <dbReference type="EMBL" id="KAI6661617.1"/>
    </source>
</evidence>
<dbReference type="FunFam" id="3.30.70.330:FF:000012">
    <property type="entry name" value="RNA-binding motif, single-stranded-interacting protein 3 isoform 1"/>
    <property type="match status" value="1"/>
</dbReference>
<evidence type="ECO:0000256" key="4">
    <source>
        <dbReference type="SAM" id="MobiDB-lite"/>
    </source>
</evidence>
<dbReference type="PROSITE" id="PS50102">
    <property type="entry name" value="RRM"/>
    <property type="match status" value="2"/>
</dbReference>
<feature type="compositionally biased region" description="Polar residues" evidence="4">
    <location>
        <begin position="16"/>
        <end position="56"/>
    </location>
</feature>
<dbReference type="Gene3D" id="3.30.70.330">
    <property type="match status" value="2"/>
</dbReference>
<evidence type="ECO:0000256" key="3">
    <source>
        <dbReference type="PROSITE-ProRule" id="PRU00176"/>
    </source>
</evidence>
<keyword evidence="2 3" id="KW-0694">RNA-binding</keyword>
<proteinExistence type="predicted"/>
<dbReference type="InterPro" id="IPR035979">
    <property type="entry name" value="RBD_domain_sf"/>
</dbReference>
<dbReference type="EMBL" id="JAKMXF010000011">
    <property type="protein sequence ID" value="KAI6661617.1"/>
    <property type="molecule type" value="Genomic_DNA"/>
</dbReference>
<accession>A0AAV7KJL2</accession>
<name>A0AAV7KJL2_9METZ</name>
<reference evidence="6 7" key="1">
    <citation type="journal article" date="2023" name="BMC Biol.">
        <title>The compact genome of the sponge Oopsacas minuta (Hexactinellida) is lacking key metazoan core genes.</title>
        <authorList>
            <person name="Santini S."/>
            <person name="Schenkelaars Q."/>
            <person name="Jourda C."/>
            <person name="Duchesne M."/>
            <person name="Belahbib H."/>
            <person name="Rocher C."/>
            <person name="Selva M."/>
            <person name="Riesgo A."/>
            <person name="Vervoort M."/>
            <person name="Leys S.P."/>
            <person name="Kodjabachian L."/>
            <person name="Le Bivic A."/>
            <person name="Borchiellini C."/>
            <person name="Claverie J.M."/>
            <person name="Renard E."/>
        </authorList>
    </citation>
    <scope>NUCLEOTIDE SEQUENCE [LARGE SCALE GENOMIC DNA]</scope>
    <source>
        <strain evidence="6">SPO-2</strain>
    </source>
</reference>
<dbReference type="AlphaFoldDB" id="A0AAV7KJL2"/>
<dbReference type="Proteomes" id="UP001165289">
    <property type="component" value="Unassembled WGS sequence"/>
</dbReference>
<dbReference type="SUPFAM" id="SSF54928">
    <property type="entry name" value="RNA-binding domain, RBD"/>
    <property type="match status" value="1"/>
</dbReference>
<dbReference type="GO" id="GO:0003723">
    <property type="term" value="F:RNA binding"/>
    <property type="evidence" value="ECO:0007669"/>
    <property type="project" value="UniProtKB-UniRule"/>
</dbReference>
<dbReference type="Pfam" id="PF00076">
    <property type="entry name" value="RRM_1"/>
    <property type="match status" value="2"/>
</dbReference>
<dbReference type="SMART" id="SM00360">
    <property type="entry name" value="RRM"/>
    <property type="match status" value="2"/>
</dbReference>
<dbReference type="GO" id="GO:1990904">
    <property type="term" value="C:ribonucleoprotein complex"/>
    <property type="evidence" value="ECO:0007669"/>
    <property type="project" value="InterPro"/>
</dbReference>
<dbReference type="InterPro" id="IPR000504">
    <property type="entry name" value="RRM_dom"/>
</dbReference>
<dbReference type="PANTHER" id="PTHR24012">
    <property type="entry name" value="RNA BINDING PROTEIN"/>
    <property type="match status" value="1"/>
</dbReference>
<organism evidence="6 7">
    <name type="scientific">Oopsacas minuta</name>
    <dbReference type="NCBI Taxonomy" id="111878"/>
    <lineage>
        <taxon>Eukaryota</taxon>
        <taxon>Metazoa</taxon>
        <taxon>Porifera</taxon>
        <taxon>Hexactinellida</taxon>
        <taxon>Hexasterophora</taxon>
        <taxon>Lyssacinosida</taxon>
        <taxon>Leucopsacidae</taxon>
        <taxon>Oopsacas</taxon>
    </lineage>
</organism>
<evidence type="ECO:0000313" key="7">
    <source>
        <dbReference type="Proteomes" id="UP001165289"/>
    </source>
</evidence>
<feature type="region of interest" description="Disordered" evidence="4">
    <location>
        <begin position="1"/>
        <end position="96"/>
    </location>
</feature>
<evidence type="ECO:0000256" key="2">
    <source>
        <dbReference type="ARBA" id="ARBA00022884"/>
    </source>
</evidence>
<keyword evidence="1" id="KW-0677">Repeat</keyword>
<feature type="domain" description="RRM" evidence="5">
    <location>
        <begin position="196"/>
        <end position="275"/>
    </location>
</feature>
<comment type="caution">
    <text evidence="6">The sequence shown here is derived from an EMBL/GenBank/DDBJ whole genome shotgun (WGS) entry which is preliminary data.</text>
</comment>
<keyword evidence="7" id="KW-1185">Reference proteome</keyword>
<sequence>MSKEENLTTSHDSENESSTFLTIRSNSTTYSSDDSGSRTEFSLSPSLDFASSVNSNSSPMPESSRDDSSDDFEDPSKQYDQRRMEQEDKKKQIIKPTIRPPVKRINADGITENLSSTNLYIRGLAPRTTDEDLILLCSCYGKITSTKAILDKTNNQCKGYGFVDFENPDDAQKAVIALQDQGIPAQFAKQQEQDPTNLYFSNLPKGFEECDLEQLLAPVGHVVSTRILRDQNGISRGVGFARLDSRERCEHAIKILNNKKMHEDIEALVCKFADGAPNKKRNKDLKYHDGSMQDLSSSKMQSGRYLQAGFIASPGGFYMPAYHPSFAPYAFNGSSYVSPPAYILQSPNQLHGTAGDSLPYIATQMNQLQLNAQTYAPGQVNQQYMQIGSPIGGWALAQPSMMADSDTESKHSKCSHDMVEDSTFQFTYFHNDSWAVKQ</sequence>
<protein>
    <submittedName>
        <fullName evidence="6">RNA-binding motif, single-stranded-interacting protein 3-like</fullName>
    </submittedName>
</protein>
<dbReference type="PRINTS" id="PR00961">
    <property type="entry name" value="HUDSXLRNA"/>
</dbReference>
<dbReference type="InterPro" id="IPR012677">
    <property type="entry name" value="Nucleotide-bd_a/b_plait_sf"/>
</dbReference>
<feature type="compositionally biased region" description="Basic and acidic residues" evidence="4">
    <location>
        <begin position="1"/>
        <end position="14"/>
    </location>
</feature>
<evidence type="ECO:0000259" key="5">
    <source>
        <dbReference type="PROSITE" id="PS50102"/>
    </source>
</evidence>
<feature type="domain" description="RRM" evidence="5">
    <location>
        <begin position="117"/>
        <end position="190"/>
    </location>
</feature>
<evidence type="ECO:0000256" key="1">
    <source>
        <dbReference type="ARBA" id="ARBA00022737"/>
    </source>
</evidence>
<gene>
    <name evidence="6" type="ORF">LOD99_13490</name>
</gene>
<feature type="compositionally biased region" description="Basic and acidic residues" evidence="4">
    <location>
        <begin position="74"/>
        <end position="91"/>
    </location>
</feature>
<dbReference type="InterPro" id="IPR002343">
    <property type="entry name" value="Hud_Sxl_RNA"/>
</dbReference>